<dbReference type="HOGENOM" id="CLU_3136347_0_0_6"/>
<proteinExistence type="predicted"/>
<reference evidence="1 2" key="1">
    <citation type="journal article" date="2009" name="Proc. Natl. Acad. Sci. U.S.A.">
        <title>Hamiltonella defensa, genome evolution of protective bacterial endosymbiont from pathogenic ancestors.</title>
        <authorList>
            <person name="Degnan P.H."/>
            <person name="Yu Y."/>
            <person name="Sisneros N."/>
            <person name="Wing R.A."/>
            <person name="Moran N.A."/>
        </authorList>
    </citation>
    <scope>NUCLEOTIDE SEQUENCE [LARGE SCALE GENOMIC DNA]</scope>
    <source>
        <strain evidence="2">5AT</strain>
    </source>
</reference>
<dbReference type="STRING" id="572265.HDEF_0496"/>
<accession>C4K3V7</accession>
<dbReference type="KEGG" id="hde:HDEF_0496"/>
<dbReference type="AlphaFoldDB" id="C4K3V7"/>
<sequence length="49" mass="5999">MFSDISQKNELTVNLLCKFDFFSSFFWCLSRVQNHFEQFQEAWFGCYKT</sequence>
<keyword evidence="2" id="KW-1185">Reference proteome</keyword>
<name>C4K3V7_HAMD5</name>
<dbReference type="EMBL" id="CP001277">
    <property type="protein sequence ID" value="ACQ67250.1"/>
    <property type="molecule type" value="Genomic_DNA"/>
</dbReference>
<organism evidence="1 2">
    <name type="scientific">Hamiltonella defensa subsp. Acyrthosiphon pisum (strain 5AT)</name>
    <dbReference type="NCBI Taxonomy" id="572265"/>
    <lineage>
        <taxon>Bacteria</taxon>
        <taxon>Pseudomonadati</taxon>
        <taxon>Pseudomonadota</taxon>
        <taxon>Gammaproteobacteria</taxon>
        <taxon>Enterobacterales</taxon>
        <taxon>Enterobacteriaceae</taxon>
        <taxon>aphid secondary symbionts</taxon>
        <taxon>Candidatus Williamhamiltonella</taxon>
    </lineage>
</organism>
<dbReference type="Proteomes" id="UP000002334">
    <property type="component" value="Chromosome"/>
</dbReference>
<evidence type="ECO:0000313" key="1">
    <source>
        <dbReference type="EMBL" id="ACQ67250.1"/>
    </source>
</evidence>
<evidence type="ECO:0000313" key="2">
    <source>
        <dbReference type="Proteomes" id="UP000002334"/>
    </source>
</evidence>
<protein>
    <submittedName>
        <fullName evidence="1">Uncharacterized protein</fullName>
    </submittedName>
</protein>
<gene>
    <name evidence="1" type="ordered locus">HDEF_0496</name>
</gene>